<dbReference type="InterPro" id="IPR006059">
    <property type="entry name" value="SBP"/>
</dbReference>
<sequence>MKSIRKKVLSGILVGIMSGALLAGCSSSGGDSSKQSSGTKGKTVKFVSIWNESTGVGKVITDLTNEYKKDHPNFNLEMEVVQQTDLDQKLNVLAASNDLPDLFVSQSNSQLLQFVKAGQIIDIDTSLPSAKEALLPATVTGVNNILGTDKLYALPTENNIEGIWYNKKIFQDNNIKVPTTLDELMAACQKLKDKGIQPMALAGKEKWPITRQIANIAMRKAGVNVIADANSGKVSYTDPAFVEAAKMVQEMGTKGYFGEGVTTIDYNVANDSFLNGKAAMYYMGSWATRDLNDDAKNTLGKDGIGFFNFPSVNGGKGSQEDYLMNFGTLLAFSKDKFDDQTADWAKYIASNFGDYSMNKLGNITGFKLNKTTGDIPVYTKMVTDEMKKVKNSGLWMEYNFDQKTSDLNQNNSQLLLLGKMTPEDYCKQLDDAVKTSLKK</sequence>
<gene>
    <name evidence="4" type="ORF">Cspa_c17680</name>
</gene>
<dbReference type="InterPro" id="IPR050490">
    <property type="entry name" value="Bact_solute-bd_prot1"/>
</dbReference>
<keyword evidence="5" id="KW-1185">Reference proteome</keyword>
<dbReference type="PANTHER" id="PTHR43649">
    <property type="entry name" value="ARABINOSE-BINDING PROTEIN-RELATED"/>
    <property type="match status" value="1"/>
</dbReference>
<evidence type="ECO:0000256" key="2">
    <source>
        <dbReference type="ARBA" id="ARBA00022448"/>
    </source>
</evidence>
<feature type="chain" id="PRO_5038608523" evidence="3">
    <location>
        <begin position="24"/>
        <end position="439"/>
    </location>
</feature>
<keyword evidence="3" id="KW-0732">Signal</keyword>
<accession>M1MGS0</accession>
<evidence type="ECO:0000313" key="4">
    <source>
        <dbReference type="EMBL" id="AGF55538.1"/>
    </source>
</evidence>
<dbReference type="SUPFAM" id="SSF53850">
    <property type="entry name" value="Periplasmic binding protein-like II"/>
    <property type="match status" value="1"/>
</dbReference>
<dbReference type="RefSeq" id="WP_015391859.1">
    <property type="nucleotide sequence ID" value="NC_020291.1"/>
</dbReference>
<dbReference type="Proteomes" id="UP000011728">
    <property type="component" value="Chromosome"/>
</dbReference>
<dbReference type="eggNOG" id="COG1653">
    <property type="taxonomic scope" value="Bacteria"/>
</dbReference>
<dbReference type="AlphaFoldDB" id="M1MGS0"/>
<comment type="similarity">
    <text evidence="1">Belongs to the bacterial solute-binding protein 1 family.</text>
</comment>
<dbReference type="OrthoDB" id="2666023at2"/>
<dbReference type="Gene3D" id="3.40.190.10">
    <property type="entry name" value="Periplasmic binding protein-like II"/>
    <property type="match status" value="2"/>
</dbReference>
<protein>
    <submittedName>
        <fullName evidence="4">ABC-type sugar transport system, periplasmic component</fullName>
    </submittedName>
</protein>
<organism evidence="4 5">
    <name type="scientific">Clostridium saccharoperbutylacetonicum N1-4(HMT)</name>
    <dbReference type="NCBI Taxonomy" id="931276"/>
    <lineage>
        <taxon>Bacteria</taxon>
        <taxon>Bacillati</taxon>
        <taxon>Bacillota</taxon>
        <taxon>Clostridia</taxon>
        <taxon>Eubacteriales</taxon>
        <taxon>Clostridiaceae</taxon>
        <taxon>Clostridium</taxon>
    </lineage>
</organism>
<dbReference type="HOGENOM" id="CLU_031285_12_0_9"/>
<evidence type="ECO:0000256" key="1">
    <source>
        <dbReference type="ARBA" id="ARBA00008520"/>
    </source>
</evidence>
<evidence type="ECO:0000256" key="3">
    <source>
        <dbReference type="SAM" id="SignalP"/>
    </source>
</evidence>
<feature type="signal peptide" evidence="3">
    <location>
        <begin position="1"/>
        <end position="23"/>
    </location>
</feature>
<dbReference type="PATRIC" id="fig|931276.5.peg.1746"/>
<dbReference type="Pfam" id="PF01547">
    <property type="entry name" value="SBP_bac_1"/>
    <property type="match status" value="1"/>
</dbReference>
<dbReference type="PROSITE" id="PS51257">
    <property type="entry name" value="PROKAR_LIPOPROTEIN"/>
    <property type="match status" value="1"/>
</dbReference>
<keyword evidence="2" id="KW-0813">Transport</keyword>
<proteinExistence type="inferred from homology"/>
<dbReference type="EMBL" id="CP004121">
    <property type="protein sequence ID" value="AGF55538.1"/>
    <property type="molecule type" value="Genomic_DNA"/>
</dbReference>
<dbReference type="KEGG" id="csr:Cspa_c17680"/>
<name>M1MGS0_9CLOT</name>
<reference evidence="4 5" key="1">
    <citation type="submission" date="2013-02" db="EMBL/GenBank/DDBJ databases">
        <title>Genome sequence of Clostridium saccharoperbutylacetonicum N1-4(HMT).</title>
        <authorList>
            <person name="Poehlein A."/>
            <person name="Daniel R."/>
        </authorList>
    </citation>
    <scope>NUCLEOTIDE SEQUENCE [LARGE SCALE GENOMIC DNA]</scope>
    <source>
        <strain evidence="5">N1-4(HMT)</strain>
    </source>
</reference>
<dbReference type="PANTHER" id="PTHR43649:SF29">
    <property type="entry name" value="OSMOPROTECTIVE COMPOUNDS-BINDING PROTEIN GGTB"/>
    <property type="match status" value="1"/>
</dbReference>
<evidence type="ECO:0000313" key="5">
    <source>
        <dbReference type="Proteomes" id="UP000011728"/>
    </source>
</evidence>
<keyword evidence="4" id="KW-0762">Sugar transport</keyword>